<reference evidence="6" key="1">
    <citation type="submission" date="2021-09" db="EMBL/GenBank/DDBJ databases">
        <authorList>
            <consortium name="AG Swart"/>
            <person name="Singh M."/>
            <person name="Singh A."/>
            <person name="Seah K."/>
            <person name="Emmerich C."/>
        </authorList>
    </citation>
    <scope>NUCLEOTIDE SEQUENCE</scope>
    <source>
        <strain evidence="6">ATCC30299</strain>
    </source>
</reference>
<evidence type="ECO:0000256" key="1">
    <source>
        <dbReference type="ARBA" id="ARBA00008102"/>
    </source>
</evidence>
<keyword evidence="2" id="KW-0813">Transport</keyword>
<proteinExistence type="inferred from homology"/>
<dbReference type="FunFam" id="2.70.50.40:FF:000003">
    <property type="entry name" value="UNC119 homologue, putative"/>
    <property type="match status" value="1"/>
</dbReference>
<organism evidence="6 7">
    <name type="scientific">Blepharisma stoltei</name>
    <dbReference type="NCBI Taxonomy" id="1481888"/>
    <lineage>
        <taxon>Eukaryota</taxon>
        <taxon>Sar</taxon>
        <taxon>Alveolata</taxon>
        <taxon>Ciliophora</taxon>
        <taxon>Postciliodesmatophora</taxon>
        <taxon>Heterotrichea</taxon>
        <taxon>Heterotrichida</taxon>
        <taxon>Blepharismidae</taxon>
        <taxon>Blepharisma</taxon>
    </lineage>
</organism>
<dbReference type="InterPro" id="IPR051519">
    <property type="entry name" value="PDE6D_unc-119_myristoyl-bd"/>
</dbReference>
<dbReference type="InterPro" id="IPR008015">
    <property type="entry name" value="PDED_dom"/>
</dbReference>
<dbReference type="AlphaFoldDB" id="A0AAU9K4C9"/>
<dbReference type="Pfam" id="PF05351">
    <property type="entry name" value="GMP_PDE_delta"/>
    <property type="match status" value="1"/>
</dbReference>
<dbReference type="Gene3D" id="2.70.50.40">
    <property type="entry name" value="GMP phosphodiesterase, delta subunit"/>
    <property type="match status" value="1"/>
</dbReference>
<comment type="caution">
    <text evidence="6">The sequence shown here is derived from an EMBL/GenBank/DDBJ whole genome shotgun (WGS) entry which is preliminary data.</text>
</comment>
<dbReference type="SUPFAM" id="SSF81296">
    <property type="entry name" value="E set domains"/>
    <property type="match status" value="1"/>
</dbReference>
<keyword evidence="7" id="KW-1185">Reference proteome</keyword>
<evidence type="ECO:0000313" key="6">
    <source>
        <dbReference type="EMBL" id="CAG9333873.1"/>
    </source>
</evidence>
<feature type="domain" description="GMP phosphodiesterase delta subunit" evidence="5">
    <location>
        <begin position="31"/>
        <end position="181"/>
    </location>
</feature>
<evidence type="ECO:0000256" key="2">
    <source>
        <dbReference type="ARBA" id="ARBA00022448"/>
    </source>
</evidence>
<evidence type="ECO:0000259" key="5">
    <source>
        <dbReference type="Pfam" id="PF05351"/>
    </source>
</evidence>
<keyword evidence="4" id="KW-0446">Lipid-binding</keyword>
<evidence type="ECO:0000256" key="4">
    <source>
        <dbReference type="ARBA" id="ARBA00023121"/>
    </source>
</evidence>
<dbReference type="GO" id="GO:0005929">
    <property type="term" value="C:cilium"/>
    <property type="evidence" value="ECO:0007669"/>
    <property type="project" value="TreeGrafter"/>
</dbReference>
<dbReference type="GO" id="GO:0060271">
    <property type="term" value="P:cilium assembly"/>
    <property type="evidence" value="ECO:0007669"/>
    <property type="project" value="TreeGrafter"/>
</dbReference>
<dbReference type="EMBL" id="CAJZBQ010000057">
    <property type="protein sequence ID" value="CAG9333873.1"/>
    <property type="molecule type" value="Genomic_DNA"/>
</dbReference>
<dbReference type="GO" id="GO:0042953">
    <property type="term" value="P:lipoprotein transport"/>
    <property type="evidence" value="ECO:0007669"/>
    <property type="project" value="TreeGrafter"/>
</dbReference>
<evidence type="ECO:0000313" key="7">
    <source>
        <dbReference type="Proteomes" id="UP001162131"/>
    </source>
</evidence>
<sequence length="185" mass="21625">MSTSTYPENITPEYVSQLTEATSTFLCPLSANVYGIEFVYFKVRDLESGMVLFEVQSEEDSVSEPPQDDSFRTVKYQLGPDFLKLKALGSTIDFLVGPREVRNFRMIERHYFRNVLLKSFDFNLDFCIPNTRNSWEVIYEIPELPADLEQLMIESPWETKSDSFYFVQNQLIMHNKAEYNYSDLS</sequence>
<keyword evidence="3" id="KW-0653">Protein transport</keyword>
<dbReference type="PANTHER" id="PTHR12951">
    <property type="entry name" value="RETINAL PROTEIN 4"/>
    <property type="match status" value="1"/>
</dbReference>
<comment type="similarity">
    <text evidence="1">Belongs to the PDE6D/unc-119 family.</text>
</comment>
<dbReference type="GO" id="GO:0008289">
    <property type="term" value="F:lipid binding"/>
    <property type="evidence" value="ECO:0007669"/>
    <property type="project" value="UniProtKB-KW"/>
</dbReference>
<gene>
    <name evidence="6" type="ORF">BSTOLATCC_MIC59682</name>
</gene>
<dbReference type="InterPro" id="IPR037036">
    <property type="entry name" value="PDED_dom_sf"/>
</dbReference>
<protein>
    <recommendedName>
        <fullName evidence="5">GMP phosphodiesterase delta subunit domain-containing protein</fullName>
    </recommendedName>
</protein>
<name>A0AAU9K4C9_9CILI</name>
<evidence type="ECO:0000256" key="3">
    <source>
        <dbReference type="ARBA" id="ARBA00022927"/>
    </source>
</evidence>
<dbReference type="InterPro" id="IPR014756">
    <property type="entry name" value="Ig_E-set"/>
</dbReference>
<dbReference type="Proteomes" id="UP001162131">
    <property type="component" value="Unassembled WGS sequence"/>
</dbReference>
<dbReference type="PANTHER" id="PTHR12951:SF1">
    <property type="entry name" value="PROTEIN UNC-119 HOMOLOG"/>
    <property type="match status" value="1"/>
</dbReference>
<accession>A0AAU9K4C9</accession>